<sequence length="100" mass="11063">MRPGLPDIQEQLNGRWHYRARPLERQFAAICAAFESVNDQGNSGRAHKCQQFALTFIGRTGSALPWKSLSECASLGRPVTTIVKTLFRLSVASQSAITPF</sequence>
<evidence type="ECO:0000313" key="2">
    <source>
        <dbReference type="Proteomes" id="UP000054485"/>
    </source>
</evidence>
<dbReference type="Proteomes" id="UP000054485">
    <property type="component" value="Unassembled WGS sequence"/>
</dbReference>
<reference evidence="2" key="2">
    <citation type="submission" date="2015-01" db="EMBL/GenBank/DDBJ databases">
        <title>Evolutionary Origins and Diversification of the Mycorrhizal Mutualists.</title>
        <authorList>
            <consortium name="DOE Joint Genome Institute"/>
            <consortium name="Mycorrhizal Genomics Consortium"/>
            <person name="Kohler A."/>
            <person name="Kuo A."/>
            <person name="Nagy L.G."/>
            <person name="Floudas D."/>
            <person name="Copeland A."/>
            <person name="Barry K.W."/>
            <person name="Cichocki N."/>
            <person name="Veneault-Fourrey C."/>
            <person name="LaButti K."/>
            <person name="Lindquist E.A."/>
            <person name="Lipzen A."/>
            <person name="Lundell T."/>
            <person name="Morin E."/>
            <person name="Murat C."/>
            <person name="Riley R."/>
            <person name="Ohm R."/>
            <person name="Sun H."/>
            <person name="Tunlid A."/>
            <person name="Henrissat B."/>
            <person name="Grigoriev I.V."/>
            <person name="Hibbett D.S."/>
            <person name="Martin F."/>
        </authorList>
    </citation>
    <scope>NUCLEOTIDE SEQUENCE [LARGE SCALE GENOMIC DNA]</scope>
    <source>
        <strain evidence="2">UH-Slu-Lm8-n1</strain>
    </source>
</reference>
<accession>A0A0D0A3N3</accession>
<evidence type="ECO:0000313" key="1">
    <source>
        <dbReference type="EMBL" id="KIK44630.1"/>
    </source>
</evidence>
<keyword evidence="2" id="KW-1185">Reference proteome</keyword>
<protein>
    <submittedName>
        <fullName evidence="1">Uncharacterized protein</fullName>
    </submittedName>
</protein>
<reference evidence="1 2" key="1">
    <citation type="submission" date="2014-04" db="EMBL/GenBank/DDBJ databases">
        <authorList>
            <consortium name="DOE Joint Genome Institute"/>
            <person name="Kuo A."/>
            <person name="Ruytinx J."/>
            <person name="Rineau F."/>
            <person name="Colpaert J."/>
            <person name="Kohler A."/>
            <person name="Nagy L.G."/>
            <person name="Floudas D."/>
            <person name="Copeland A."/>
            <person name="Barry K.W."/>
            <person name="Cichocki N."/>
            <person name="Veneault-Fourrey C."/>
            <person name="LaButti K."/>
            <person name="Lindquist E.A."/>
            <person name="Lipzen A."/>
            <person name="Lundell T."/>
            <person name="Morin E."/>
            <person name="Murat C."/>
            <person name="Sun H."/>
            <person name="Tunlid A."/>
            <person name="Henrissat B."/>
            <person name="Grigoriev I.V."/>
            <person name="Hibbett D.S."/>
            <person name="Martin F."/>
            <person name="Nordberg H.P."/>
            <person name="Cantor M.N."/>
            <person name="Hua S.X."/>
        </authorList>
    </citation>
    <scope>NUCLEOTIDE SEQUENCE [LARGE SCALE GENOMIC DNA]</scope>
    <source>
        <strain evidence="1 2">UH-Slu-Lm8-n1</strain>
    </source>
</reference>
<proteinExistence type="predicted"/>
<name>A0A0D0A3N3_9AGAM</name>
<dbReference type="HOGENOM" id="CLU_2307925_0_0_1"/>
<dbReference type="EMBL" id="KN835187">
    <property type="protein sequence ID" value="KIK44630.1"/>
    <property type="molecule type" value="Genomic_DNA"/>
</dbReference>
<dbReference type="InParanoid" id="A0A0D0A3N3"/>
<dbReference type="AlphaFoldDB" id="A0A0D0A3N3"/>
<gene>
    <name evidence="1" type="ORF">CY34DRAFT_802506</name>
</gene>
<organism evidence="1 2">
    <name type="scientific">Suillus luteus UH-Slu-Lm8-n1</name>
    <dbReference type="NCBI Taxonomy" id="930992"/>
    <lineage>
        <taxon>Eukaryota</taxon>
        <taxon>Fungi</taxon>
        <taxon>Dikarya</taxon>
        <taxon>Basidiomycota</taxon>
        <taxon>Agaricomycotina</taxon>
        <taxon>Agaricomycetes</taxon>
        <taxon>Agaricomycetidae</taxon>
        <taxon>Boletales</taxon>
        <taxon>Suillineae</taxon>
        <taxon>Suillaceae</taxon>
        <taxon>Suillus</taxon>
    </lineage>
</organism>